<keyword evidence="1" id="KW-0472">Membrane</keyword>
<sequence length="92" mass="10397">MNFQDMTSFDKFLTPSLIKIVYWLGIAAIVIASLITIFSAFSFMGGGIKQVIGGLFMLVAGTIFWRVACEGIILSFRIYDRLTEIRDRLPRN</sequence>
<evidence type="ECO:0000313" key="2">
    <source>
        <dbReference type="EMBL" id="RBO94934.1"/>
    </source>
</evidence>
<protein>
    <submittedName>
        <fullName evidence="2">Uncharacterized protein DUF4282</fullName>
    </submittedName>
</protein>
<keyword evidence="1" id="KW-1133">Transmembrane helix</keyword>
<feature type="transmembrane region" description="Helical" evidence="1">
    <location>
        <begin position="55"/>
        <end position="79"/>
    </location>
</feature>
<dbReference type="Proteomes" id="UP000252893">
    <property type="component" value="Unassembled WGS sequence"/>
</dbReference>
<name>A0A366E098_9HYPH</name>
<proteinExistence type="predicted"/>
<dbReference type="AlphaFoldDB" id="A0A366E098"/>
<feature type="transmembrane region" description="Helical" evidence="1">
    <location>
        <begin position="20"/>
        <end position="43"/>
    </location>
</feature>
<dbReference type="OrthoDB" id="8127006at2"/>
<comment type="caution">
    <text evidence="2">The sequence shown here is derived from an EMBL/GenBank/DDBJ whole genome shotgun (WGS) entry which is preliminary data.</text>
</comment>
<gene>
    <name evidence="2" type="ORF">DFR47_104296</name>
</gene>
<evidence type="ECO:0000313" key="3">
    <source>
        <dbReference type="Proteomes" id="UP000252893"/>
    </source>
</evidence>
<keyword evidence="3" id="KW-1185">Reference proteome</keyword>
<dbReference type="EMBL" id="QNRH01000004">
    <property type="protein sequence ID" value="RBO94934.1"/>
    <property type="molecule type" value="Genomic_DNA"/>
</dbReference>
<accession>A0A366E098</accession>
<reference evidence="2 3" key="1">
    <citation type="submission" date="2018-06" db="EMBL/GenBank/DDBJ databases">
        <title>Genomic Encyclopedia of Type Strains, Phase IV (KMG-IV): sequencing the most valuable type-strain genomes for metagenomic binning, comparative biology and taxonomic classification.</title>
        <authorList>
            <person name="Goeker M."/>
        </authorList>
    </citation>
    <scope>NUCLEOTIDE SEQUENCE [LARGE SCALE GENOMIC DNA]</scope>
    <source>
        <strain evidence="2 3">DSM 25619</strain>
    </source>
</reference>
<dbReference type="RefSeq" id="WP_113944786.1">
    <property type="nucleotide sequence ID" value="NZ_JBHEEG010000001.1"/>
</dbReference>
<evidence type="ECO:0000256" key="1">
    <source>
        <dbReference type="SAM" id="Phobius"/>
    </source>
</evidence>
<dbReference type="InterPro" id="IPR025557">
    <property type="entry name" value="DUF4282"/>
</dbReference>
<keyword evidence="1" id="KW-0812">Transmembrane</keyword>
<organism evidence="2 3">
    <name type="scientific">Pseudochrobactrum asaccharolyticum</name>
    <dbReference type="NCBI Taxonomy" id="354351"/>
    <lineage>
        <taxon>Bacteria</taxon>
        <taxon>Pseudomonadati</taxon>
        <taxon>Pseudomonadota</taxon>
        <taxon>Alphaproteobacteria</taxon>
        <taxon>Hyphomicrobiales</taxon>
        <taxon>Brucellaceae</taxon>
        <taxon>Pseudochrobactrum</taxon>
    </lineage>
</organism>
<dbReference type="Pfam" id="PF14110">
    <property type="entry name" value="DUF4282"/>
    <property type="match status" value="1"/>
</dbReference>